<dbReference type="InterPro" id="IPR016162">
    <property type="entry name" value="Ald_DH_N"/>
</dbReference>
<dbReference type="InterPro" id="IPR015590">
    <property type="entry name" value="Aldehyde_DH_dom"/>
</dbReference>
<dbReference type="InterPro" id="IPR012394">
    <property type="entry name" value="Aldehyde_DH_NAD(P)"/>
</dbReference>
<dbReference type="Proteomes" id="UP001417504">
    <property type="component" value="Unassembled WGS sequence"/>
</dbReference>
<dbReference type="InterPro" id="IPR016163">
    <property type="entry name" value="Ald_DH_C"/>
</dbReference>
<comment type="catalytic activity">
    <reaction evidence="4">
        <text>an aldehyde + NAD(+) + H2O = a carboxylate + NADH + 2 H(+)</text>
        <dbReference type="Rhea" id="RHEA:16185"/>
        <dbReference type="ChEBI" id="CHEBI:15377"/>
        <dbReference type="ChEBI" id="CHEBI:15378"/>
        <dbReference type="ChEBI" id="CHEBI:17478"/>
        <dbReference type="ChEBI" id="CHEBI:29067"/>
        <dbReference type="ChEBI" id="CHEBI:57540"/>
        <dbReference type="ChEBI" id="CHEBI:57945"/>
        <dbReference type="EC" id="1.2.1.3"/>
    </reaction>
</comment>
<feature type="active site" evidence="6">
    <location>
        <position position="207"/>
    </location>
</feature>
<dbReference type="PIRSF" id="PIRSF036492">
    <property type="entry name" value="ALDH"/>
    <property type="match status" value="1"/>
</dbReference>
<dbReference type="PANTHER" id="PTHR43570:SF30">
    <property type="entry name" value="ALDEHYDE DEHYDROGENASE"/>
    <property type="match status" value="1"/>
</dbReference>
<dbReference type="AlphaFoldDB" id="A0AAP0IVG9"/>
<evidence type="ECO:0000256" key="5">
    <source>
        <dbReference type="PIRNR" id="PIRNR036492"/>
    </source>
</evidence>
<evidence type="ECO:0000313" key="9">
    <source>
        <dbReference type="Proteomes" id="UP001417504"/>
    </source>
</evidence>
<evidence type="ECO:0000256" key="4">
    <source>
        <dbReference type="ARBA" id="ARBA00049194"/>
    </source>
</evidence>
<evidence type="ECO:0000256" key="1">
    <source>
        <dbReference type="ARBA" id="ARBA00009986"/>
    </source>
</evidence>
<feature type="active site" evidence="6">
    <location>
        <position position="245"/>
    </location>
</feature>
<keyword evidence="2 5" id="KW-0560">Oxidoreductase</keyword>
<comment type="similarity">
    <text evidence="1 5">Belongs to the aldehyde dehydrogenase family.</text>
</comment>
<evidence type="ECO:0000256" key="3">
    <source>
        <dbReference type="ARBA" id="ARBA00023027"/>
    </source>
</evidence>
<dbReference type="EMBL" id="JBBNAE010000005">
    <property type="protein sequence ID" value="KAK9122519.1"/>
    <property type="molecule type" value="Genomic_DNA"/>
</dbReference>
<keyword evidence="9" id="KW-1185">Reference proteome</keyword>
<dbReference type="Gene3D" id="3.40.605.10">
    <property type="entry name" value="Aldehyde Dehydrogenase, Chain A, domain 1"/>
    <property type="match status" value="1"/>
</dbReference>
<dbReference type="PANTHER" id="PTHR43570">
    <property type="entry name" value="ALDEHYDE DEHYDROGENASE"/>
    <property type="match status" value="1"/>
</dbReference>
<dbReference type="InterPro" id="IPR016161">
    <property type="entry name" value="Ald_DH/histidinol_DH"/>
</dbReference>
<reference evidence="8 9" key="1">
    <citation type="submission" date="2024-01" db="EMBL/GenBank/DDBJ databases">
        <title>Genome assemblies of Stephania.</title>
        <authorList>
            <person name="Yang L."/>
        </authorList>
    </citation>
    <scope>NUCLEOTIDE SEQUENCE [LARGE SCALE GENOMIC DNA]</scope>
    <source>
        <strain evidence="8">QJT</strain>
        <tissue evidence="8">Leaf</tissue>
    </source>
</reference>
<dbReference type="Pfam" id="PF00171">
    <property type="entry name" value="Aldedh"/>
    <property type="match status" value="1"/>
</dbReference>
<dbReference type="GO" id="GO:0005737">
    <property type="term" value="C:cytoplasm"/>
    <property type="evidence" value="ECO:0007669"/>
    <property type="project" value="TreeGrafter"/>
</dbReference>
<proteinExistence type="inferred from homology"/>
<protein>
    <recommendedName>
        <fullName evidence="5">Aldehyde dehydrogenase</fullName>
    </recommendedName>
</protein>
<dbReference type="Gene3D" id="3.40.309.10">
    <property type="entry name" value="Aldehyde Dehydrogenase, Chain A, domain 2"/>
    <property type="match status" value="1"/>
</dbReference>
<organism evidence="8 9">
    <name type="scientific">Stephania japonica</name>
    <dbReference type="NCBI Taxonomy" id="461633"/>
    <lineage>
        <taxon>Eukaryota</taxon>
        <taxon>Viridiplantae</taxon>
        <taxon>Streptophyta</taxon>
        <taxon>Embryophyta</taxon>
        <taxon>Tracheophyta</taxon>
        <taxon>Spermatophyta</taxon>
        <taxon>Magnoliopsida</taxon>
        <taxon>Ranunculales</taxon>
        <taxon>Menispermaceae</taxon>
        <taxon>Menispermoideae</taxon>
        <taxon>Cissampelideae</taxon>
        <taxon>Stephania</taxon>
    </lineage>
</organism>
<evidence type="ECO:0000313" key="8">
    <source>
        <dbReference type="EMBL" id="KAK9122519.1"/>
    </source>
</evidence>
<dbReference type="GO" id="GO:0004029">
    <property type="term" value="F:aldehyde dehydrogenase (NAD+) activity"/>
    <property type="evidence" value="ECO:0007669"/>
    <property type="project" value="UniProtKB-EC"/>
</dbReference>
<accession>A0AAP0IVG9</accession>
<dbReference type="GO" id="GO:0009737">
    <property type="term" value="P:response to abscisic acid"/>
    <property type="evidence" value="ECO:0007669"/>
    <property type="project" value="UniProtKB-ARBA"/>
</dbReference>
<comment type="caution">
    <text evidence="8">The sequence shown here is derived from an EMBL/GenBank/DDBJ whole genome shotgun (WGS) entry which is preliminary data.</text>
</comment>
<dbReference type="FunFam" id="3.40.309.10:FF:000003">
    <property type="entry name" value="Aldehyde dehydrogenase"/>
    <property type="match status" value="1"/>
</dbReference>
<feature type="domain" description="Aldehyde dehydrogenase" evidence="7">
    <location>
        <begin position="9"/>
        <end position="431"/>
    </location>
</feature>
<evidence type="ECO:0000256" key="6">
    <source>
        <dbReference type="PIRSR" id="PIRSR036492-1"/>
    </source>
</evidence>
<dbReference type="SUPFAM" id="SSF53720">
    <property type="entry name" value="ALDH-like"/>
    <property type="match status" value="1"/>
</dbReference>
<evidence type="ECO:0000259" key="7">
    <source>
        <dbReference type="Pfam" id="PF00171"/>
    </source>
</evidence>
<evidence type="ECO:0000256" key="2">
    <source>
        <dbReference type="ARBA" id="ARBA00023002"/>
    </source>
</evidence>
<keyword evidence="3" id="KW-0520">NAD</keyword>
<gene>
    <name evidence="8" type="ORF">Sjap_012121</name>
</gene>
<dbReference type="FunFam" id="3.40.605.10:FF:000004">
    <property type="entry name" value="Aldehyde dehydrogenase"/>
    <property type="match status" value="1"/>
</dbReference>
<sequence length="478" mass="53176">MEAELKELRQTFESGKTRSAEWRKSQLKALLDLIHAHQQDMFDALNADLGKHHVESYRDEVGVLIKSLKYMLENLDQWTKGKKIRLPPVAFPGSAELVPEPLGLVLVISSWNLPMGLSLEPLIGAVAAGNVVVLKPSELAPASSSFLAKTLPMFLDSKAIKVVEGAADTAKELLEKKWDKIFFTGSQQVGRLVMTAAAKHLTPVTLELGGKCPAVVDTLTSSRDLKIAVKRILGSKFGSCCGQVCLAIDYLLVEEKFAPELIELLKTGIKKMFGEKPLETKSLARIVNEKHFSRLKSFLSDPKVEASVVYGGSLDEKTLYIEPTLLVNPPLDSCIMTEEVFGPLLPIITLNKIEDCVKFISSRPKPLALNVFTHNEALKQRMISETSSGCITFNDAIIQYLCDTIPFGGVGQSGFGRYHGKFSFDTFSHEKPVVRRTFIVEYWFRYPPWNDDKFALLKRALAFDLLGFILVMLGLRKE</sequence>
<name>A0AAP0IVG9_9MAGN</name>
<dbReference type="GO" id="GO:0006081">
    <property type="term" value="P:aldehyde metabolic process"/>
    <property type="evidence" value="ECO:0007669"/>
    <property type="project" value="InterPro"/>
</dbReference>